<accession>A0A165LAZ2</accession>
<gene>
    <name evidence="2" type="ORF">EXIGLDRAFT_832748</name>
</gene>
<feature type="non-terminal residue" evidence="2">
    <location>
        <position position="1"/>
    </location>
</feature>
<dbReference type="InParanoid" id="A0A165LAZ2"/>
<protein>
    <submittedName>
        <fullName evidence="2">Uncharacterized protein</fullName>
    </submittedName>
</protein>
<evidence type="ECO:0000313" key="3">
    <source>
        <dbReference type="Proteomes" id="UP000077266"/>
    </source>
</evidence>
<keyword evidence="3" id="KW-1185">Reference proteome</keyword>
<feature type="region of interest" description="Disordered" evidence="1">
    <location>
        <begin position="234"/>
        <end position="260"/>
    </location>
</feature>
<feature type="region of interest" description="Disordered" evidence="1">
    <location>
        <begin position="184"/>
        <end position="222"/>
    </location>
</feature>
<sequence length="387" mass="43838">MYRRRRPNKWYDDAVRDLQDIDRRITGMPQGMPARAHLLARYERIRTEVERLESRAFGVGDSTFEQDRTNTRRDLDALLDDVQGDEWYRNATGALHTVRSHLDALGQGGRAAELWGEYRSLRARIYELRNMPNMRWQRYRFHKWRAECNMRLDQLQANAIKSSEDKWQQDLSTINQHRGDYARASLSDNVGIPVPGTGSRSDNRSGSPPRRQRHQSTAGRSAARLGQTLRAAFGRSQPDLHASRGARSTVNLTAPPVPRLPIQWQPPTWAESGPAPGSTLPPTGGAHAYEMTHYPTLALRGPTRVFQHPSGNPVEYRDVCTVSPGTEGKDPDTIRFPDASAPSTGKVRKCADHPGTESIRMWAHYCTDGVESDRVHKQFQQIDRLVS</sequence>
<reference evidence="2 3" key="1">
    <citation type="journal article" date="2016" name="Mol. Biol. Evol.">
        <title>Comparative Genomics of Early-Diverging Mushroom-Forming Fungi Provides Insights into the Origins of Lignocellulose Decay Capabilities.</title>
        <authorList>
            <person name="Nagy L.G."/>
            <person name="Riley R."/>
            <person name="Tritt A."/>
            <person name="Adam C."/>
            <person name="Daum C."/>
            <person name="Floudas D."/>
            <person name="Sun H."/>
            <person name="Yadav J.S."/>
            <person name="Pangilinan J."/>
            <person name="Larsson K.H."/>
            <person name="Matsuura K."/>
            <person name="Barry K."/>
            <person name="Labutti K."/>
            <person name="Kuo R."/>
            <person name="Ohm R.A."/>
            <person name="Bhattacharya S.S."/>
            <person name="Shirouzu T."/>
            <person name="Yoshinaga Y."/>
            <person name="Martin F.M."/>
            <person name="Grigoriev I.V."/>
            <person name="Hibbett D.S."/>
        </authorList>
    </citation>
    <scope>NUCLEOTIDE SEQUENCE [LARGE SCALE GENOMIC DNA]</scope>
    <source>
        <strain evidence="2 3">HHB12029</strain>
    </source>
</reference>
<name>A0A165LAZ2_EXIGL</name>
<proteinExistence type="predicted"/>
<organism evidence="2 3">
    <name type="scientific">Exidia glandulosa HHB12029</name>
    <dbReference type="NCBI Taxonomy" id="1314781"/>
    <lineage>
        <taxon>Eukaryota</taxon>
        <taxon>Fungi</taxon>
        <taxon>Dikarya</taxon>
        <taxon>Basidiomycota</taxon>
        <taxon>Agaricomycotina</taxon>
        <taxon>Agaricomycetes</taxon>
        <taxon>Auriculariales</taxon>
        <taxon>Exidiaceae</taxon>
        <taxon>Exidia</taxon>
    </lineage>
</organism>
<dbReference type="AlphaFoldDB" id="A0A165LAZ2"/>
<dbReference type="Proteomes" id="UP000077266">
    <property type="component" value="Unassembled WGS sequence"/>
</dbReference>
<dbReference type="EMBL" id="KV425928">
    <property type="protein sequence ID" value="KZV97617.1"/>
    <property type="molecule type" value="Genomic_DNA"/>
</dbReference>
<evidence type="ECO:0000256" key="1">
    <source>
        <dbReference type="SAM" id="MobiDB-lite"/>
    </source>
</evidence>
<evidence type="ECO:0000313" key="2">
    <source>
        <dbReference type="EMBL" id="KZV97617.1"/>
    </source>
</evidence>